<keyword evidence="4 7" id="KW-0812">Transmembrane</keyword>
<dbReference type="PANTHER" id="PTHR30353:SF0">
    <property type="entry name" value="TRANSMEMBRANE PROTEIN"/>
    <property type="match status" value="1"/>
</dbReference>
<evidence type="ECO:0000256" key="4">
    <source>
        <dbReference type="ARBA" id="ARBA00022692"/>
    </source>
</evidence>
<evidence type="ECO:0000256" key="2">
    <source>
        <dbReference type="ARBA" id="ARBA00010792"/>
    </source>
</evidence>
<organism evidence="10 11">
    <name type="scientific">Tersicoccus solisilvae</name>
    <dbReference type="NCBI Taxonomy" id="1882339"/>
    <lineage>
        <taxon>Bacteria</taxon>
        <taxon>Bacillati</taxon>
        <taxon>Actinomycetota</taxon>
        <taxon>Actinomycetes</taxon>
        <taxon>Micrococcales</taxon>
        <taxon>Micrococcaceae</taxon>
        <taxon>Tersicoccus</taxon>
    </lineage>
</organism>
<reference evidence="11" key="1">
    <citation type="journal article" date="2019" name="Int. J. Syst. Evol. Microbiol.">
        <title>The Global Catalogue of Microorganisms (GCM) 10K type strain sequencing project: providing services to taxonomists for standard genome sequencing and annotation.</title>
        <authorList>
            <consortium name="The Broad Institute Genomics Platform"/>
            <consortium name="The Broad Institute Genome Sequencing Center for Infectious Disease"/>
            <person name="Wu L."/>
            <person name="Ma J."/>
        </authorList>
    </citation>
    <scope>NUCLEOTIDE SEQUENCE [LARGE SCALE GENOMIC DNA]</scope>
    <source>
        <strain evidence="11">CGMCC 1.15480</strain>
    </source>
</reference>
<dbReference type="EMBL" id="BMJI01000012">
    <property type="protein sequence ID" value="GGC93010.1"/>
    <property type="molecule type" value="Genomic_DNA"/>
</dbReference>
<evidence type="ECO:0000259" key="9">
    <source>
        <dbReference type="Pfam" id="PF09335"/>
    </source>
</evidence>
<feature type="region of interest" description="Disordered" evidence="8">
    <location>
        <begin position="210"/>
        <end position="234"/>
    </location>
</feature>
<evidence type="ECO:0000256" key="6">
    <source>
        <dbReference type="ARBA" id="ARBA00023136"/>
    </source>
</evidence>
<dbReference type="InterPro" id="IPR032816">
    <property type="entry name" value="VTT_dom"/>
</dbReference>
<evidence type="ECO:0000256" key="1">
    <source>
        <dbReference type="ARBA" id="ARBA00004651"/>
    </source>
</evidence>
<feature type="compositionally biased region" description="Low complexity" evidence="8">
    <location>
        <begin position="210"/>
        <end position="226"/>
    </location>
</feature>
<evidence type="ECO:0000256" key="3">
    <source>
        <dbReference type="ARBA" id="ARBA00022475"/>
    </source>
</evidence>
<dbReference type="Proteomes" id="UP000597761">
    <property type="component" value="Unassembled WGS sequence"/>
</dbReference>
<feature type="domain" description="VTT" evidence="9">
    <location>
        <begin position="34"/>
        <end position="153"/>
    </location>
</feature>
<evidence type="ECO:0000313" key="10">
    <source>
        <dbReference type="EMBL" id="GGC93010.1"/>
    </source>
</evidence>
<protein>
    <recommendedName>
        <fullName evidence="9">VTT domain-containing protein</fullName>
    </recommendedName>
</protein>
<gene>
    <name evidence="10" type="ORF">GCM10011512_20060</name>
</gene>
<sequence>MHVVNDLVIHAASMWWIHPLLLLFCFIDGFAPILPSETLIVALSALSVSSGQPNLGFVAIAGFLGAVAGDQVAYRMGRAAGASGFRWMQGARAQATLHWARRELDKRGAMLILTARYIPVGRVAVNFTAGATRFPLRQFTILDIIACATWIGYGIGIGIVAGAWVHEHPLLGAGLAIVIAIAIGFLIDHAMQWVSRIRARRVARAEAAGGTTAARPAADADPASVRENVRSENA</sequence>
<feature type="transmembrane region" description="Helical" evidence="7">
    <location>
        <begin position="12"/>
        <end position="34"/>
    </location>
</feature>
<comment type="similarity">
    <text evidence="2 7">Belongs to the DedA family.</text>
</comment>
<dbReference type="PANTHER" id="PTHR30353">
    <property type="entry name" value="INNER MEMBRANE PROTEIN DEDA-RELATED"/>
    <property type="match status" value="1"/>
</dbReference>
<evidence type="ECO:0000256" key="8">
    <source>
        <dbReference type="SAM" id="MobiDB-lite"/>
    </source>
</evidence>
<accession>A0ABQ1PAZ6</accession>
<comment type="caution">
    <text evidence="10">The sequence shown here is derived from an EMBL/GenBank/DDBJ whole genome shotgun (WGS) entry which is preliminary data.</text>
</comment>
<name>A0ABQ1PAZ6_9MICC</name>
<evidence type="ECO:0000256" key="5">
    <source>
        <dbReference type="ARBA" id="ARBA00022989"/>
    </source>
</evidence>
<keyword evidence="5 7" id="KW-1133">Transmembrane helix</keyword>
<dbReference type="InterPro" id="IPR032818">
    <property type="entry name" value="DedA-like"/>
</dbReference>
<feature type="transmembrane region" description="Helical" evidence="7">
    <location>
        <begin position="141"/>
        <end position="164"/>
    </location>
</feature>
<keyword evidence="11" id="KW-1185">Reference proteome</keyword>
<comment type="subcellular location">
    <subcellularLocation>
        <location evidence="1 7">Cell membrane</location>
        <topology evidence="1 7">Multi-pass membrane protein</topology>
    </subcellularLocation>
</comment>
<dbReference type="Pfam" id="PF09335">
    <property type="entry name" value="VTT_dom"/>
    <property type="match status" value="1"/>
</dbReference>
<evidence type="ECO:0000313" key="11">
    <source>
        <dbReference type="Proteomes" id="UP000597761"/>
    </source>
</evidence>
<feature type="transmembrane region" description="Helical" evidence="7">
    <location>
        <begin position="54"/>
        <end position="74"/>
    </location>
</feature>
<feature type="transmembrane region" description="Helical" evidence="7">
    <location>
        <begin position="170"/>
        <end position="191"/>
    </location>
</feature>
<evidence type="ECO:0000256" key="7">
    <source>
        <dbReference type="RuleBase" id="RU367016"/>
    </source>
</evidence>
<proteinExistence type="inferred from homology"/>
<keyword evidence="3 7" id="KW-1003">Cell membrane</keyword>
<keyword evidence="6 7" id="KW-0472">Membrane</keyword>